<dbReference type="Proteomes" id="UP001161438">
    <property type="component" value="Chromosome 4"/>
</dbReference>
<dbReference type="GeneID" id="80917528"/>
<feature type="compositionally biased region" description="Polar residues" evidence="1">
    <location>
        <begin position="436"/>
        <end position="451"/>
    </location>
</feature>
<dbReference type="InterPro" id="IPR003903">
    <property type="entry name" value="UIM_dom"/>
</dbReference>
<gene>
    <name evidence="3" type="primary">SMKI04G6600</name>
    <name evidence="3" type="ORF">SMKI_04G6600</name>
</gene>
<protein>
    <recommendedName>
        <fullName evidence="2">DUF3020 domain-containing protein</fullName>
    </recommendedName>
</protein>
<evidence type="ECO:0000313" key="3">
    <source>
        <dbReference type="EMBL" id="CAI4038317.1"/>
    </source>
</evidence>
<feature type="compositionally biased region" description="Basic and acidic residues" evidence="1">
    <location>
        <begin position="679"/>
        <end position="694"/>
    </location>
</feature>
<feature type="compositionally biased region" description="Basic residues" evidence="1">
    <location>
        <begin position="369"/>
        <end position="385"/>
    </location>
</feature>
<feature type="compositionally biased region" description="Basic and acidic residues" evidence="1">
    <location>
        <begin position="55"/>
        <end position="72"/>
    </location>
</feature>
<evidence type="ECO:0000259" key="2">
    <source>
        <dbReference type="Pfam" id="PF11223"/>
    </source>
</evidence>
<feature type="compositionally biased region" description="Basic and acidic residues" evidence="1">
    <location>
        <begin position="640"/>
        <end position="655"/>
    </location>
</feature>
<feature type="compositionally biased region" description="Basic and acidic residues" evidence="1">
    <location>
        <begin position="613"/>
        <end position="633"/>
    </location>
</feature>
<feature type="region of interest" description="Disordered" evidence="1">
    <location>
        <begin position="602"/>
        <end position="710"/>
    </location>
</feature>
<name>A0AA35IZF6_SACMI</name>
<feature type="compositionally biased region" description="Low complexity" evidence="1">
    <location>
        <begin position="389"/>
        <end position="400"/>
    </location>
</feature>
<dbReference type="PROSITE" id="PS50330">
    <property type="entry name" value="UIM"/>
    <property type="match status" value="1"/>
</dbReference>
<dbReference type="EMBL" id="OX365760">
    <property type="protein sequence ID" value="CAI4038317.1"/>
    <property type="molecule type" value="Genomic_DNA"/>
</dbReference>
<feature type="region of interest" description="Disordered" evidence="1">
    <location>
        <begin position="996"/>
        <end position="1032"/>
    </location>
</feature>
<dbReference type="InterPro" id="IPR021386">
    <property type="entry name" value="SPP41_DUF3020"/>
</dbReference>
<reference evidence="3" key="1">
    <citation type="submission" date="2022-10" db="EMBL/GenBank/DDBJ databases">
        <authorList>
            <person name="Byrne P K."/>
        </authorList>
    </citation>
    <scope>NUCLEOTIDE SEQUENCE</scope>
    <source>
        <strain evidence="3">IFO1815</strain>
    </source>
</reference>
<feature type="region of interest" description="Disordered" evidence="1">
    <location>
        <begin position="1"/>
        <end position="268"/>
    </location>
</feature>
<feature type="compositionally biased region" description="Basic and acidic residues" evidence="1">
    <location>
        <begin position="97"/>
        <end position="117"/>
    </location>
</feature>
<dbReference type="RefSeq" id="XP_056081432.1">
    <property type="nucleotide sequence ID" value="XM_056221663.1"/>
</dbReference>
<feature type="compositionally biased region" description="Basic and acidic residues" evidence="1">
    <location>
        <begin position="227"/>
        <end position="237"/>
    </location>
</feature>
<feature type="compositionally biased region" description="Basic residues" evidence="1">
    <location>
        <begin position="695"/>
        <end position="709"/>
    </location>
</feature>
<feature type="compositionally biased region" description="Basic and acidic residues" evidence="1">
    <location>
        <begin position="1007"/>
        <end position="1017"/>
    </location>
</feature>
<feature type="compositionally biased region" description="Acidic residues" evidence="1">
    <location>
        <begin position="73"/>
        <end position="86"/>
    </location>
</feature>
<accession>A0AA35IZF6</accession>
<evidence type="ECO:0000256" key="1">
    <source>
        <dbReference type="SAM" id="MobiDB-lite"/>
    </source>
</evidence>
<feature type="compositionally biased region" description="Basic residues" evidence="1">
    <location>
        <begin position="668"/>
        <end position="677"/>
    </location>
</feature>
<feature type="compositionally biased region" description="Basic residues" evidence="1">
    <location>
        <begin position="214"/>
        <end position="226"/>
    </location>
</feature>
<organism evidence="3 4">
    <name type="scientific">Saccharomyces mikatae IFO 1815</name>
    <dbReference type="NCBI Taxonomy" id="226126"/>
    <lineage>
        <taxon>Eukaryota</taxon>
        <taxon>Fungi</taxon>
        <taxon>Dikarya</taxon>
        <taxon>Ascomycota</taxon>
        <taxon>Saccharomycotina</taxon>
        <taxon>Saccharomycetes</taxon>
        <taxon>Saccharomycetales</taxon>
        <taxon>Saccharomycetaceae</taxon>
        <taxon>Saccharomyces</taxon>
    </lineage>
</organism>
<feature type="compositionally biased region" description="Polar residues" evidence="1">
    <location>
        <begin position="336"/>
        <end position="347"/>
    </location>
</feature>
<feature type="compositionally biased region" description="Basic and acidic residues" evidence="1">
    <location>
        <begin position="147"/>
        <end position="157"/>
    </location>
</feature>
<keyword evidence="4" id="KW-1185">Reference proteome</keyword>
<feature type="domain" description="DUF3020" evidence="2">
    <location>
        <begin position="1316"/>
        <end position="1364"/>
    </location>
</feature>
<proteinExistence type="predicted"/>
<dbReference type="Pfam" id="PF11223">
    <property type="entry name" value="DUF3020"/>
    <property type="match status" value="1"/>
</dbReference>
<feature type="region of interest" description="Disordered" evidence="1">
    <location>
        <begin position="324"/>
        <end position="479"/>
    </location>
</feature>
<feature type="region of interest" description="Disordered" evidence="1">
    <location>
        <begin position="288"/>
        <end position="308"/>
    </location>
</feature>
<evidence type="ECO:0000313" key="4">
    <source>
        <dbReference type="Proteomes" id="UP001161438"/>
    </source>
</evidence>
<feature type="compositionally biased region" description="Basic and acidic residues" evidence="1">
    <location>
        <begin position="561"/>
        <end position="572"/>
    </location>
</feature>
<feature type="compositionally biased region" description="Basic residues" evidence="1">
    <location>
        <begin position="238"/>
        <end position="252"/>
    </location>
</feature>
<sequence length="1441" mass="163350">MAYDEDNGEINFNELVGNLLSSHNQERQEEDELQEPGQEQKEENFNKVSSPSENVKSKHPDNSQDMHDHPDENIELPDFVDEEDELVSVVANAVQDIENHRDNKPESHLENESERVTSDTMDDNNEKEQQQEWAHILQQEILQADGDQLRENTERRVSTSHHHPSQRTDDPLDQDDENLRMAILESLQELSTNVDEEKEHHKREHAAPSEKSPGKKSSKKKRKDKSKNKELSKDKSSKKSKSSNHSKKHTKDRNKDKQNKSVSNENELDFSNILDNLINENEDAGIDSIKQTAEVQDHSHIDASSEDVEAQALVEATLKAFENELLSSAPSEDASQEQSMEPASSTKAVEVTRKPTADDIPLAMLQAFKPKKRPPQEKKRTKIKTSKPASTTNKSSLSESASKKKKKKKPMKESNKPQETYEDDEFSRILADMVNQVVNTSLKETPTSTTAEDTKSETESGLVPSVQNQYTTSDANTTNDDALDINQIMQNAMAMVFQNQNDADFDDNIVEDFNRGLGDLSVSDLLPHDNLSGIEKKSVHKSLSKSEKKASASSRKASKKASKDVSSMEKAKVTPKLKKPSKSEISLEKKLRKKYISVANEAASVARKKRWAKNKELKEREKLERQAAREERKNRKKIEKQRLAEEQEELKRIVERGPPYPPDLRLTKSGRPKKPYRRWTPEELLKRSQEAEKPRKVKKERKKKEKKVKIPSSALKKIPLFNFVKDNVQPSARHRLNDIEGSLSSIGLHKSPDGVRRILSRPKSEDHEWPLSDSSTSQSYDTHLKTVVHKEKISFHPPWTIPSQPPFALPVARRKRIPNIKKYRKRNNSTFRVSKEGMLTARNSIIPAILVPIINTLKAAAKSQTAAGATPEEARKRLVTIIQHAKSTVIKAALQARKNSMRTSKPGKTAPGLAIASPQRKNPLRMIPIFNTSRVKQQTENTGIMGKETTSYPPPDKTIPDPYTNSKIAGKSVKDFSTPIKIEVSDTDILPAPKKALITEPEQDNSELTKRSDKLEATPRAVDNDPVETTEDTEIVQKVKEVIGTKATEELTPTEQKTDMNLEAKNMIPIETSRPEKINEKSPSKIIDNNMNDDASELTEKVENGNPTLHPGAVRTTANGIDDKNTVVEKPKLIDISDEPLNEVKSKIPIIFPLKRPQIKPEVSVINLVQNLVKTKIPEIKNESVDLGSNITDILSSTITKILPEITASDVKNYQYEDENVKYLKKTPRQVLNLDGLVPPSGRCVTKAKRVRRVKRSSIDTTTAQEASTKVNSESISYTFDIPSPEEVQSKRSVVLKFARARLTEDELNSLKKEINNVRKRRWREINSTKNWEYDVKSRLRKRANAFFGEGESEKKSKWIEERFQEKVSQEKHKDRLETTETRTNNTKIVIDDKEILNILAVNMNSLNKARCIEKDIQESFKEEKLASLQPKKKRKKSILN</sequence>
<feature type="region of interest" description="Disordered" evidence="1">
    <location>
        <begin position="536"/>
        <end position="585"/>
    </location>
</feature>